<dbReference type="Pfam" id="PF13749">
    <property type="entry name" value="HATPase_c_4"/>
    <property type="match status" value="1"/>
</dbReference>
<dbReference type="InterPro" id="IPR038475">
    <property type="entry name" value="RecG_C_sf"/>
</dbReference>
<dbReference type="InterPro" id="IPR007421">
    <property type="entry name" value="Schlafen_AlbA_2_dom"/>
</dbReference>
<dbReference type="InterPro" id="IPR038461">
    <property type="entry name" value="Schlafen_AlbA_2_dom_sf"/>
</dbReference>
<dbReference type="Pfam" id="PF04326">
    <property type="entry name" value="SLFN_AlbA_2"/>
    <property type="match status" value="1"/>
</dbReference>
<dbReference type="PANTHER" id="PTHR30595">
    <property type="entry name" value="GLPR-RELATED TRANSCRIPTIONAL REPRESSOR"/>
    <property type="match status" value="1"/>
</dbReference>
<organism evidence="2 3">
    <name type="scientific">Quisquiliibacterium transsilvanicum</name>
    <dbReference type="NCBI Taxonomy" id="1549638"/>
    <lineage>
        <taxon>Bacteria</taxon>
        <taxon>Pseudomonadati</taxon>
        <taxon>Pseudomonadota</taxon>
        <taxon>Betaproteobacteria</taxon>
        <taxon>Burkholderiales</taxon>
        <taxon>Burkholderiaceae</taxon>
        <taxon>Quisquiliibacterium</taxon>
    </lineage>
</organism>
<dbReference type="RefSeq" id="WP_183969402.1">
    <property type="nucleotide sequence ID" value="NZ_BAABEW010000024.1"/>
</dbReference>
<dbReference type="Proteomes" id="UP000532440">
    <property type="component" value="Unassembled WGS sequence"/>
</dbReference>
<dbReference type="PANTHER" id="PTHR30595:SF6">
    <property type="entry name" value="SCHLAFEN ALBA-2 DOMAIN-CONTAINING PROTEIN"/>
    <property type="match status" value="1"/>
</dbReference>
<reference evidence="2 3" key="1">
    <citation type="submission" date="2020-08" db="EMBL/GenBank/DDBJ databases">
        <title>Genomic Encyclopedia of Type Strains, Phase IV (KMG-IV): sequencing the most valuable type-strain genomes for metagenomic binning, comparative biology and taxonomic classification.</title>
        <authorList>
            <person name="Goeker M."/>
        </authorList>
    </citation>
    <scope>NUCLEOTIDE SEQUENCE [LARGE SCALE GENOMIC DNA]</scope>
    <source>
        <strain evidence="2 3">DSM 29781</strain>
    </source>
</reference>
<feature type="domain" description="Schlafen AlbA-2" evidence="1">
    <location>
        <begin position="20"/>
        <end position="140"/>
    </location>
</feature>
<comment type="caution">
    <text evidence="2">The sequence shown here is derived from an EMBL/GenBank/DDBJ whole genome shotgun (WGS) entry which is preliminary data.</text>
</comment>
<keyword evidence="3" id="KW-1185">Reference proteome</keyword>
<name>A0A7W8MA82_9BURK</name>
<dbReference type="EMBL" id="JACHGB010000006">
    <property type="protein sequence ID" value="MBB5273115.1"/>
    <property type="molecule type" value="Genomic_DNA"/>
</dbReference>
<gene>
    <name evidence="2" type="ORF">HNQ70_003143</name>
</gene>
<dbReference type="AlphaFoldDB" id="A0A7W8MA82"/>
<dbReference type="Gene3D" id="3.30.565.60">
    <property type="match status" value="1"/>
</dbReference>
<protein>
    <submittedName>
        <fullName evidence="2">Putative HTH transcriptional regulator</fullName>
    </submittedName>
</protein>
<sequence length="484" mass="54511">MRDDAYWLSLVHELRALPDETGWLEFKRNKGEPQEIGEYISALANSAALEGKAHAYLLWGIDDAGHAVVGTGFDPARRVGQEELESWLLRQLAPKIGFRFVRVMIEGLPLVVLEIDRAYRHPVQFGGAEFIRVGSYKKRLKDFPEKARALWRVLDAMPFELLPCAEKISGDEVLRLLDYPAYFELLDRPLPSGRDGTLDALAADRLIEPMGGGHWRILNLGALLFARRLADFNRLQRKAVRVVVYQGKGRVQTLREQEGGRGYAAGFGGLIEFINGLLPVNEVIGQALRKSVRVYPELAIRELVANALIHQDFSITGSGPMVEIFDDRMEITNPGIPLVDTQRLLDSPPRSRNEHLASLMRRIGVCEERGSGVDKVVFQTELYQLPAPLFEVVGDSTRSTLFAPQPLTRMDKDDRIRAVYLHACLRYVQREHMTNTSLRERFGIDVKNSATASRLLREALAAGSVRLQDPEAPPKLRRYVPSWA</sequence>
<accession>A0A7W8MA82</accession>
<evidence type="ECO:0000259" key="1">
    <source>
        <dbReference type="Pfam" id="PF04326"/>
    </source>
</evidence>
<proteinExistence type="predicted"/>
<evidence type="ECO:0000313" key="3">
    <source>
        <dbReference type="Proteomes" id="UP000532440"/>
    </source>
</evidence>
<evidence type="ECO:0000313" key="2">
    <source>
        <dbReference type="EMBL" id="MBB5273115.1"/>
    </source>
</evidence>
<dbReference type="Gene3D" id="3.30.950.30">
    <property type="entry name" value="Schlafen, AAA domain"/>
    <property type="match status" value="1"/>
</dbReference>